<keyword evidence="5 7" id="KW-0378">Hydrolase</keyword>
<evidence type="ECO:0000256" key="3">
    <source>
        <dbReference type="ARBA" id="ARBA00022670"/>
    </source>
</evidence>
<keyword evidence="2 7" id="KW-0121">Carboxypeptidase</keyword>
<organism evidence="8 9">
    <name type="scientific">Achlya hypogyna</name>
    <name type="common">Oomycete</name>
    <name type="synonym">Protoachlya hypogyna</name>
    <dbReference type="NCBI Taxonomy" id="1202772"/>
    <lineage>
        <taxon>Eukaryota</taxon>
        <taxon>Sar</taxon>
        <taxon>Stramenopiles</taxon>
        <taxon>Oomycota</taxon>
        <taxon>Saprolegniomycetes</taxon>
        <taxon>Saprolegniales</taxon>
        <taxon>Achlyaceae</taxon>
        <taxon>Achlya</taxon>
    </lineage>
</organism>
<keyword evidence="4" id="KW-0732">Signal</keyword>
<evidence type="ECO:0000256" key="7">
    <source>
        <dbReference type="RuleBase" id="RU361156"/>
    </source>
</evidence>
<sequence length="465" mass="50269">MPSPSESSGLLRHGSAQSMHAPRPRFSPWGLLIGVPLILGLGWFVAEWWQAPTAAFTCDPHVHQSAGYIPIRNSSAKYFHYYFEARNDPSSAPLVLWLNGGPGSSSMLGLFLENGPCLLDAMGELRYNPFGWNERANVLWVDQPAGVGLSTGPITQPRDVGPDMVRFLDGFFALHPELAGRPLFLTGESYAGHYIPAIATSILSAATPTSPINLRGIAIGNGLTDTALQAQHQLDMLDNQYNISLVTDADVAGLKAMGNNCVESIRACRASNYSDVELCEEAAINFITFQGSMEAHAPDRNSLDIREVCTNGSCEAAMAAVVGFLNRPEVQAQLGVDFPVAYRSGNAAYMEPYLVDIVTDYVPLVEAVLAARIPVLLYAGDADLQCNWQGIDAWASAMDWARTSGYTKASLQPYVDATGKTVGQVKAHGLLTFLRVFEAGHLVPSNQPRVAQELLHKFLNGTPFA</sequence>
<dbReference type="EC" id="3.4.16.-" evidence="7"/>
<dbReference type="Gene3D" id="1.10.287.410">
    <property type="match status" value="1"/>
</dbReference>
<dbReference type="PANTHER" id="PTHR11802">
    <property type="entry name" value="SERINE PROTEASE FAMILY S10 SERINE CARBOXYPEPTIDASE"/>
    <property type="match status" value="1"/>
</dbReference>
<dbReference type="OrthoDB" id="443318at2759"/>
<dbReference type="GO" id="GO:0004185">
    <property type="term" value="F:serine-type carboxypeptidase activity"/>
    <property type="evidence" value="ECO:0007669"/>
    <property type="project" value="UniProtKB-UniRule"/>
</dbReference>
<dbReference type="Gene3D" id="3.40.50.1820">
    <property type="entry name" value="alpha/beta hydrolase"/>
    <property type="match status" value="1"/>
</dbReference>
<dbReference type="GO" id="GO:0006508">
    <property type="term" value="P:proteolysis"/>
    <property type="evidence" value="ECO:0007669"/>
    <property type="project" value="UniProtKB-KW"/>
</dbReference>
<evidence type="ECO:0000256" key="5">
    <source>
        <dbReference type="ARBA" id="ARBA00022801"/>
    </source>
</evidence>
<evidence type="ECO:0000256" key="1">
    <source>
        <dbReference type="ARBA" id="ARBA00009431"/>
    </source>
</evidence>
<gene>
    <name evidence="8" type="ORF">ACHHYP_12815</name>
</gene>
<dbReference type="PRINTS" id="PR00724">
    <property type="entry name" value="CRBOXYPTASEC"/>
</dbReference>
<proteinExistence type="inferred from homology"/>
<dbReference type="AlphaFoldDB" id="A0A1V9YGD1"/>
<comment type="similarity">
    <text evidence="1 7">Belongs to the peptidase S10 family.</text>
</comment>
<dbReference type="InterPro" id="IPR018202">
    <property type="entry name" value="Ser_caboxypep_ser_AS"/>
</dbReference>
<evidence type="ECO:0000256" key="2">
    <source>
        <dbReference type="ARBA" id="ARBA00022645"/>
    </source>
</evidence>
<accession>A0A1V9YGD1</accession>
<dbReference type="EMBL" id="JNBR01001834">
    <property type="protein sequence ID" value="OQR84795.1"/>
    <property type="molecule type" value="Genomic_DNA"/>
</dbReference>
<dbReference type="Proteomes" id="UP000243579">
    <property type="component" value="Unassembled WGS sequence"/>
</dbReference>
<dbReference type="InterPro" id="IPR001563">
    <property type="entry name" value="Peptidase_S10"/>
</dbReference>
<dbReference type="PANTHER" id="PTHR11802:SF113">
    <property type="entry name" value="SERINE CARBOXYPEPTIDASE CTSA-4.1"/>
    <property type="match status" value="1"/>
</dbReference>
<keyword evidence="3 7" id="KW-0645">Protease</keyword>
<dbReference type="SUPFAM" id="SSF53474">
    <property type="entry name" value="alpha/beta-Hydrolases"/>
    <property type="match status" value="1"/>
</dbReference>
<keyword evidence="6" id="KW-0325">Glycoprotein</keyword>
<evidence type="ECO:0000313" key="9">
    <source>
        <dbReference type="Proteomes" id="UP000243579"/>
    </source>
</evidence>
<dbReference type="InterPro" id="IPR029058">
    <property type="entry name" value="AB_hydrolase_fold"/>
</dbReference>
<reference evidence="8 9" key="1">
    <citation type="journal article" date="2014" name="Genome Biol. Evol.">
        <title>The secreted proteins of Achlya hypogyna and Thraustotheca clavata identify the ancestral oomycete secretome and reveal gene acquisitions by horizontal gene transfer.</title>
        <authorList>
            <person name="Misner I."/>
            <person name="Blouin N."/>
            <person name="Leonard G."/>
            <person name="Richards T.A."/>
            <person name="Lane C.E."/>
        </authorList>
    </citation>
    <scope>NUCLEOTIDE SEQUENCE [LARGE SCALE GENOMIC DNA]</scope>
    <source>
        <strain evidence="8 9">ATCC 48635</strain>
    </source>
</reference>
<keyword evidence="9" id="KW-1185">Reference proteome</keyword>
<dbReference type="Pfam" id="PF00450">
    <property type="entry name" value="Peptidase_S10"/>
    <property type="match status" value="1"/>
</dbReference>
<comment type="caution">
    <text evidence="8">The sequence shown here is derived from an EMBL/GenBank/DDBJ whole genome shotgun (WGS) entry which is preliminary data.</text>
</comment>
<evidence type="ECO:0000256" key="6">
    <source>
        <dbReference type="ARBA" id="ARBA00023180"/>
    </source>
</evidence>
<dbReference type="PROSITE" id="PS00131">
    <property type="entry name" value="CARBOXYPEPT_SER_SER"/>
    <property type="match status" value="1"/>
</dbReference>
<name>A0A1V9YGD1_ACHHY</name>
<evidence type="ECO:0000256" key="4">
    <source>
        <dbReference type="ARBA" id="ARBA00022729"/>
    </source>
</evidence>
<protein>
    <recommendedName>
        <fullName evidence="7">Carboxypeptidase</fullName>
        <ecNumber evidence="7">3.4.16.-</ecNumber>
    </recommendedName>
</protein>
<evidence type="ECO:0000313" key="8">
    <source>
        <dbReference type="EMBL" id="OQR84795.1"/>
    </source>
</evidence>